<dbReference type="PANTHER" id="PTHR12121:SF34">
    <property type="entry name" value="PROTEIN ANGEL"/>
    <property type="match status" value="1"/>
</dbReference>
<organism evidence="3 4">
    <name type="scientific">Gryllus longicercus</name>
    <dbReference type="NCBI Taxonomy" id="2509291"/>
    <lineage>
        <taxon>Eukaryota</taxon>
        <taxon>Metazoa</taxon>
        <taxon>Ecdysozoa</taxon>
        <taxon>Arthropoda</taxon>
        <taxon>Hexapoda</taxon>
        <taxon>Insecta</taxon>
        <taxon>Pterygota</taxon>
        <taxon>Neoptera</taxon>
        <taxon>Polyneoptera</taxon>
        <taxon>Orthoptera</taxon>
        <taxon>Ensifera</taxon>
        <taxon>Gryllidea</taxon>
        <taxon>Grylloidea</taxon>
        <taxon>Gryllidae</taxon>
        <taxon>Gryllinae</taxon>
        <taxon>Gryllus</taxon>
    </lineage>
</organism>
<gene>
    <name evidence="3" type="ORF">R5R35_007450</name>
</gene>
<comment type="caution">
    <text evidence="3">The sequence shown here is derived from an EMBL/GenBank/DDBJ whole genome shotgun (WGS) entry which is preliminary data.</text>
</comment>
<evidence type="ECO:0000313" key="3">
    <source>
        <dbReference type="EMBL" id="KAK7794018.1"/>
    </source>
</evidence>
<feature type="region of interest" description="Disordered" evidence="1">
    <location>
        <begin position="75"/>
        <end position="130"/>
    </location>
</feature>
<dbReference type="SUPFAM" id="SSF56219">
    <property type="entry name" value="DNase I-like"/>
    <property type="match status" value="1"/>
</dbReference>
<evidence type="ECO:0000256" key="1">
    <source>
        <dbReference type="SAM" id="MobiDB-lite"/>
    </source>
</evidence>
<sequence length="724" mass="83548">MGTFAFYEILGSVLRQSRFRLVHEIYQSTRKSFFCKIYKNNFKNQVLGVKFPVAPLWYHDVVFCTCQSNNTVTMPKHKFEDSSDSKHKDKKVHKKRHLKSSSLKSIKKKKKKKASHHHKKSKVKERSSKPKTLISKKTEVILLDTSPENKSNDSDICIIYESHKRGRSFEPCHNILVKKNKYTSEHCNSNINESPLNICGENTQNDDSKETNENFILHEVPEQCTSVKETCENVLITEEEKNLISADTSVPSGDGVSTILKSDQAVSGPSSGKRANNYRRKSKTNIKRNWKWTDFGQMMSDKTKGTSTNERGYLLFNVLSYNVLCQEIMEEHMDLYQHHNPNCLNWEFRSKLLMKEFVDFDADVICLQEVQESHLKSFYSELQKMGYTGLFKQRTGGKKDGVAIYFRNSTFQLVDYTTVEYYQPGVSVLNRDNVGLIVKLAPNVKPDERVVVATTHLLYNPKRHDVKLAQIQLLLAEVERYAFKEIDESTKNTKYWPVILTGDMNFEPNSGGFQLLNMGWFRYDGLCSRTLTTEYYGLGRILGKELIPPFLGVTDYCQHISLVTQRDLQFAPEYERKFKDDHKTERKLLQIYNSDFTKHTSSSGNIEITESKELNQVYVTSPKKFSTGQLRHALHLSSVYSHDPQDYFHRSQVSTFQDGWVVVDYIFYSNNWNPDTSRKEEGNLKLVARYKLLSADEAEDVGPIPNDSSPSDHYPLAAKFALLF</sequence>
<dbReference type="EMBL" id="JAZDUA010000352">
    <property type="protein sequence ID" value="KAK7794018.1"/>
    <property type="molecule type" value="Genomic_DNA"/>
</dbReference>
<protein>
    <recommendedName>
        <fullName evidence="2">Endonuclease/exonuclease/phosphatase domain-containing protein</fullName>
    </recommendedName>
</protein>
<name>A0AAN9Z2R6_9ORTH</name>
<feature type="domain" description="Endonuclease/exonuclease/phosphatase" evidence="2">
    <location>
        <begin position="319"/>
        <end position="713"/>
    </location>
</feature>
<dbReference type="InterPro" id="IPR050410">
    <property type="entry name" value="CCR4/nocturin_mRNA_transcr"/>
</dbReference>
<proteinExistence type="predicted"/>
<evidence type="ECO:0000313" key="4">
    <source>
        <dbReference type="Proteomes" id="UP001378592"/>
    </source>
</evidence>
<accession>A0AAN9Z2R6</accession>
<dbReference type="GO" id="GO:0000175">
    <property type="term" value="F:3'-5'-RNA exonuclease activity"/>
    <property type="evidence" value="ECO:0007669"/>
    <property type="project" value="TreeGrafter"/>
</dbReference>
<feature type="compositionally biased region" description="Basic residues" evidence="1">
    <location>
        <begin position="88"/>
        <end position="123"/>
    </location>
</feature>
<feature type="compositionally biased region" description="Basic and acidic residues" evidence="1">
    <location>
        <begin position="77"/>
        <end position="87"/>
    </location>
</feature>
<reference evidence="3 4" key="1">
    <citation type="submission" date="2024-03" db="EMBL/GenBank/DDBJ databases">
        <title>The genome assembly and annotation of the cricket Gryllus longicercus Weissman &amp; Gray.</title>
        <authorList>
            <person name="Szrajer S."/>
            <person name="Gray D."/>
            <person name="Ylla G."/>
        </authorList>
    </citation>
    <scope>NUCLEOTIDE SEQUENCE [LARGE SCALE GENOMIC DNA]</scope>
    <source>
        <strain evidence="3">DAG 2021-001</strain>
        <tissue evidence="3">Whole body minus gut</tissue>
    </source>
</reference>
<dbReference type="Proteomes" id="UP001378592">
    <property type="component" value="Unassembled WGS sequence"/>
</dbReference>
<dbReference type="PANTHER" id="PTHR12121">
    <property type="entry name" value="CARBON CATABOLITE REPRESSOR PROTEIN 4"/>
    <property type="match status" value="1"/>
</dbReference>
<evidence type="ECO:0000259" key="2">
    <source>
        <dbReference type="Pfam" id="PF03372"/>
    </source>
</evidence>
<dbReference type="InterPro" id="IPR005135">
    <property type="entry name" value="Endo/exonuclease/phosphatase"/>
</dbReference>
<dbReference type="InterPro" id="IPR036691">
    <property type="entry name" value="Endo/exonu/phosph_ase_sf"/>
</dbReference>
<dbReference type="Gene3D" id="3.60.10.10">
    <property type="entry name" value="Endonuclease/exonuclease/phosphatase"/>
    <property type="match status" value="1"/>
</dbReference>
<dbReference type="Pfam" id="PF03372">
    <property type="entry name" value="Exo_endo_phos"/>
    <property type="match status" value="1"/>
</dbReference>
<dbReference type="AlphaFoldDB" id="A0AAN9Z2R6"/>
<keyword evidence="4" id="KW-1185">Reference proteome</keyword>